<dbReference type="EMBL" id="CAJOBC010094791">
    <property type="protein sequence ID" value="CAF4427938.1"/>
    <property type="molecule type" value="Genomic_DNA"/>
</dbReference>
<gene>
    <name evidence="2" type="ORF">GPM918_LOCUS40063</name>
    <name evidence="3" type="ORF">SRO942_LOCUS40984</name>
</gene>
<evidence type="ECO:0000256" key="1">
    <source>
        <dbReference type="SAM" id="MobiDB-lite"/>
    </source>
</evidence>
<evidence type="ECO:0000313" key="4">
    <source>
        <dbReference type="Proteomes" id="UP000663829"/>
    </source>
</evidence>
<reference evidence="2" key="1">
    <citation type="submission" date="2021-02" db="EMBL/GenBank/DDBJ databases">
        <authorList>
            <person name="Nowell W R."/>
        </authorList>
    </citation>
    <scope>NUCLEOTIDE SEQUENCE</scope>
</reference>
<feature type="region of interest" description="Disordered" evidence="1">
    <location>
        <begin position="1"/>
        <end position="32"/>
    </location>
</feature>
<sequence>MANSSPRSWPDAVQVSETPEVDGNHEREEKNLYGVLPERQDLFERPTGQGSEGSLFPVGTAAFRRRLVVLPARRRARAQGIRGHPRQLPRFHQSQPSLAESHRRMATKFSGLEPVGLLNLEHFGRKSMREAPPDCRIVEARIDQGLGLNQW</sequence>
<dbReference type="Proteomes" id="UP000681722">
    <property type="component" value="Unassembled WGS sequence"/>
</dbReference>
<organism evidence="2 4">
    <name type="scientific">Didymodactylos carnosus</name>
    <dbReference type="NCBI Taxonomy" id="1234261"/>
    <lineage>
        <taxon>Eukaryota</taxon>
        <taxon>Metazoa</taxon>
        <taxon>Spiralia</taxon>
        <taxon>Gnathifera</taxon>
        <taxon>Rotifera</taxon>
        <taxon>Eurotatoria</taxon>
        <taxon>Bdelloidea</taxon>
        <taxon>Philodinida</taxon>
        <taxon>Philodinidae</taxon>
        <taxon>Didymodactylos</taxon>
    </lineage>
</organism>
<comment type="caution">
    <text evidence="2">The sequence shown here is derived from an EMBL/GenBank/DDBJ whole genome shotgun (WGS) entry which is preliminary data.</text>
</comment>
<evidence type="ECO:0000313" key="3">
    <source>
        <dbReference type="EMBL" id="CAF4427938.1"/>
    </source>
</evidence>
<name>A0A815Y4M0_9BILA</name>
<dbReference type="EMBL" id="CAJNOQ010029001">
    <property type="protein sequence ID" value="CAF1565716.1"/>
    <property type="molecule type" value="Genomic_DNA"/>
</dbReference>
<dbReference type="AlphaFoldDB" id="A0A815Y4M0"/>
<feature type="compositionally biased region" description="Basic residues" evidence="1">
    <location>
        <begin position="78"/>
        <end position="89"/>
    </location>
</feature>
<protein>
    <submittedName>
        <fullName evidence="2">Uncharacterized protein</fullName>
    </submittedName>
</protein>
<proteinExistence type="predicted"/>
<keyword evidence="4" id="KW-1185">Reference proteome</keyword>
<evidence type="ECO:0000313" key="2">
    <source>
        <dbReference type="EMBL" id="CAF1565716.1"/>
    </source>
</evidence>
<dbReference type="Proteomes" id="UP000663829">
    <property type="component" value="Unassembled WGS sequence"/>
</dbReference>
<feature type="compositionally biased region" description="Basic and acidic residues" evidence="1">
    <location>
        <begin position="22"/>
        <end position="31"/>
    </location>
</feature>
<accession>A0A815Y4M0</accession>
<feature type="region of interest" description="Disordered" evidence="1">
    <location>
        <begin position="78"/>
        <end position="101"/>
    </location>
</feature>